<dbReference type="InterPro" id="IPR032710">
    <property type="entry name" value="NTF2-like_dom_sf"/>
</dbReference>
<feature type="binding site" evidence="12">
    <location>
        <position position="43"/>
    </location>
    <ligand>
        <name>ATP</name>
        <dbReference type="ChEBI" id="CHEBI:30616"/>
    </ligand>
</feature>
<evidence type="ECO:0000256" key="9">
    <source>
        <dbReference type="ARBA" id="ARBA00022860"/>
    </source>
</evidence>
<dbReference type="Gene3D" id="3.30.200.20">
    <property type="entry name" value="Phosphorylase Kinase, domain 1"/>
    <property type="match status" value="1"/>
</dbReference>
<evidence type="ECO:0000256" key="13">
    <source>
        <dbReference type="SAM" id="MobiDB-lite"/>
    </source>
</evidence>
<dbReference type="PANTHER" id="PTHR24347">
    <property type="entry name" value="SERINE/THREONINE-PROTEIN KINASE"/>
    <property type="match status" value="1"/>
</dbReference>
<evidence type="ECO:0000259" key="14">
    <source>
        <dbReference type="PROSITE" id="PS50011"/>
    </source>
</evidence>
<dbReference type="InterPro" id="IPR011009">
    <property type="entry name" value="Kinase-like_dom_sf"/>
</dbReference>
<reference evidence="15" key="1">
    <citation type="submission" date="2021-12" db="EMBL/GenBank/DDBJ databases">
        <authorList>
            <person name="King R."/>
        </authorList>
    </citation>
    <scope>NUCLEOTIDE SEQUENCE</scope>
</reference>
<dbReference type="SUPFAM" id="SSF56112">
    <property type="entry name" value="Protein kinase-like (PK-like)"/>
    <property type="match status" value="1"/>
</dbReference>
<evidence type="ECO:0000256" key="11">
    <source>
        <dbReference type="ARBA" id="ARBA00047430"/>
    </source>
</evidence>
<dbReference type="Gene3D" id="1.10.510.10">
    <property type="entry name" value="Transferase(Phosphotransferase) domain 1"/>
    <property type="match status" value="1"/>
</dbReference>
<accession>A0A9P0F9S5</accession>
<dbReference type="Gene3D" id="6.10.140.620">
    <property type="match status" value="1"/>
</dbReference>
<comment type="similarity">
    <text evidence="1">Belongs to the protein kinase superfamily. CAMK Ser/Thr protein kinase family. CaMK subfamily.</text>
</comment>
<evidence type="ECO:0000256" key="6">
    <source>
        <dbReference type="ARBA" id="ARBA00022741"/>
    </source>
</evidence>
<evidence type="ECO:0000256" key="12">
    <source>
        <dbReference type="PROSITE-ProRule" id="PRU10141"/>
    </source>
</evidence>
<keyword evidence="16" id="KW-1185">Reference proteome</keyword>
<comment type="catalytic activity">
    <reaction evidence="11">
        <text>L-seryl-[protein] + ATP = O-phospho-L-seryl-[protein] + ADP + H(+)</text>
        <dbReference type="Rhea" id="RHEA:17989"/>
        <dbReference type="Rhea" id="RHEA-COMP:9863"/>
        <dbReference type="Rhea" id="RHEA-COMP:11604"/>
        <dbReference type="ChEBI" id="CHEBI:15378"/>
        <dbReference type="ChEBI" id="CHEBI:29999"/>
        <dbReference type="ChEBI" id="CHEBI:30616"/>
        <dbReference type="ChEBI" id="CHEBI:83421"/>
        <dbReference type="ChEBI" id="CHEBI:456216"/>
        <dbReference type="EC" id="2.7.11.17"/>
    </reaction>
</comment>
<dbReference type="GO" id="GO:0005524">
    <property type="term" value="F:ATP binding"/>
    <property type="evidence" value="ECO:0007669"/>
    <property type="project" value="UniProtKB-UniRule"/>
</dbReference>
<dbReference type="InterPro" id="IPR013543">
    <property type="entry name" value="Ca/CaM-dep_prot_kinase-assoc"/>
</dbReference>
<dbReference type="PROSITE" id="PS00107">
    <property type="entry name" value="PROTEIN_KINASE_ATP"/>
    <property type="match status" value="1"/>
</dbReference>
<evidence type="ECO:0000256" key="10">
    <source>
        <dbReference type="ARBA" id="ARBA00047307"/>
    </source>
</evidence>
<comment type="catalytic activity">
    <reaction evidence="10">
        <text>L-threonyl-[protein] + ATP = O-phospho-L-threonyl-[protein] + ADP + H(+)</text>
        <dbReference type="Rhea" id="RHEA:46608"/>
        <dbReference type="Rhea" id="RHEA-COMP:11060"/>
        <dbReference type="Rhea" id="RHEA-COMP:11605"/>
        <dbReference type="ChEBI" id="CHEBI:15378"/>
        <dbReference type="ChEBI" id="CHEBI:30013"/>
        <dbReference type="ChEBI" id="CHEBI:30616"/>
        <dbReference type="ChEBI" id="CHEBI:61977"/>
        <dbReference type="ChEBI" id="CHEBI:456216"/>
        <dbReference type="EC" id="2.7.11.17"/>
    </reaction>
</comment>
<organism evidence="15 16">
    <name type="scientific">Brassicogethes aeneus</name>
    <name type="common">Rape pollen beetle</name>
    <name type="synonym">Meligethes aeneus</name>
    <dbReference type="NCBI Taxonomy" id="1431903"/>
    <lineage>
        <taxon>Eukaryota</taxon>
        <taxon>Metazoa</taxon>
        <taxon>Ecdysozoa</taxon>
        <taxon>Arthropoda</taxon>
        <taxon>Hexapoda</taxon>
        <taxon>Insecta</taxon>
        <taxon>Pterygota</taxon>
        <taxon>Neoptera</taxon>
        <taxon>Endopterygota</taxon>
        <taxon>Coleoptera</taxon>
        <taxon>Polyphaga</taxon>
        <taxon>Cucujiformia</taxon>
        <taxon>Nitidulidae</taxon>
        <taxon>Meligethinae</taxon>
        <taxon>Brassicogethes</taxon>
    </lineage>
</organism>
<dbReference type="GO" id="GO:0023052">
    <property type="term" value="P:signaling"/>
    <property type="evidence" value="ECO:0007669"/>
    <property type="project" value="UniProtKB-ARBA"/>
</dbReference>
<protein>
    <recommendedName>
        <fullName evidence="2">calcium/calmodulin-dependent protein kinase</fullName>
        <ecNumber evidence="2">2.7.11.17</ecNumber>
    </recommendedName>
</protein>
<keyword evidence="4" id="KW-0597">Phosphoprotein</keyword>
<evidence type="ECO:0000256" key="5">
    <source>
        <dbReference type="ARBA" id="ARBA00022679"/>
    </source>
</evidence>
<keyword evidence="3" id="KW-0723">Serine/threonine-protein kinase</keyword>
<keyword evidence="6 12" id="KW-0547">Nucleotide-binding</keyword>
<dbReference type="PROSITE" id="PS00108">
    <property type="entry name" value="PROTEIN_KINASE_ST"/>
    <property type="match status" value="1"/>
</dbReference>
<dbReference type="SMART" id="SM00220">
    <property type="entry name" value="S_TKc"/>
    <property type="match status" value="1"/>
</dbReference>
<dbReference type="GO" id="GO:0005516">
    <property type="term" value="F:calmodulin binding"/>
    <property type="evidence" value="ECO:0007669"/>
    <property type="project" value="UniProtKB-KW"/>
</dbReference>
<dbReference type="GO" id="GO:0004683">
    <property type="term" value="F:calcium/calmodulin-dependent protein kinase activity"/>
    <property type="evidence" value="ECO:0007669"/>
    <property type="project" value="UniProtKB-EC"/>
</dbReference>
<dbReference type="GO" id="GO:0010468">
    <property type="term" value="P:regulation of gene expression"/>
    <property type="evidence" value="ECO:0007669"/>
    <property type="project" value="UniProtKB-ARBA"/>
</dbReference>
<dbReference type="GO" id="GO:0007613">
    <property type="term" value="P:memory"/>
    <property type="evidence" value="ECO:0007669"/>
    <property type="project" value="UniProtKB-ARBA"/>
</dbReference>
<keyword evidence="9" id="KW-0112">Calmodulin-binding</keyword>
<dbReference type="FunFam" id="1.10.510.10:FF:000001">
    <property type="entry name" value="Calcium/calmodulin-dependent protein kinase type II subunit delta"/>
    <property type="match status" value="1"/>
</dbReference>
<name>A0A9P0F9S5_BRAAE</name>
<dbReference type="GO" id="GO:0030424">
    <property type="term" value="C:axon"/>
    <property type="evidence" value="ECO:0007669"/>
    <property type="project" value="UniProtKB-ARBA"/>
</dbReference>
<evidence type="ECO:0000256" key="2">
    <source>
        <dbReference type="ARBA" id="ARBA00012434"/>
    </source>
</evidence>
<feature type="compositionally biased region" description="Low complexity" evidence="13">
    <location>
        <begin position="376"/>
        <end position="394"/>
    </location>
</feature>
<dbReference type="AlphaFoldDB" id="A0A9P0F9S5"/>
<dbReference type="EC" id="2.7.11.17" evidence="2"/>
<evidence type="ECO:0000256" key="1">
    <source>
        <dbReference type="ARBA" id="ARBA00005354"/>
    </source>
</evidence>
<dbReference type="Pfam" id="PF08332">
    <property type="entry name" value="CaMKII_AD"/>
    <property type="match status" value="1"/>
</dbReference>
<keyword evidence="5" id="KW-0808">Transferase</keyword>
<dbReference type="FunFam" id="3.10.450.50:FF:000009">
    <property type="entry name" value="Calcium/calmodulin-dependent protein kinase type II"/>
    <property type="match status" value="1"/>
</dbReference>
<keyword evidence="8 12" id="KW-0067">ATP-binding</keyword>
<keyword evidence="7" id="KW-0418">Kinase</keyword>
<dbReference type="FunFam" id="3.30.200.20:FF:000002">
    <property type="entry name" value="Calcium/calmodulin-dependent protein kinase type II subunit delta isoform 2"/>
    <property type="match status" value="1"/>
</dbReference>
<sequence>MAVPLACTRFSDNYDLKEELGKGAFSVVRRCVQKSTGLEFAAKIINTKKLSARDFQKLEREARICRKLQHPNIVRLHDSIQEENFHYLVFDLVTGGELFEDIVAREFYSEADASHCIQQILESVNHCHQNGVVHRDLKPENLLLASKAKGAAVKLADFGLAIEVQGEQQAWFGFAGTPGYLSPEVLKKEPYGKPVDIWACGVILYILLVGYPPFWDEDQHRLYAQIKAGAYDYPSPEWDTVTPEAKNLINQMLTVNPGKRITAAEALKHPWICQRERVASVVHRQETVDCLKKFNARRKLKGAILTTMLATRNFSSRSIIVKKGDGSQVKESTDSSTTLEDDDIKEDKKGGVDRSSTVIAKDPEGPGTPPQSPRVAPTSSTGSPSSSIATTAPRPNALNLGQALLQNVQEIRIVCPEKPYSQLSTNSQSSAKRQEIIKMTEQLIEAINTGDFEAYTKICDPHLTAFEPEAMGNLVEGMDFHKFYFDNILGKNCKAVNTTILNPHVHLLGEDAACIAYVRLTQYMDKHGQAHTHQSEESRVWHKRDNKWQNVHFHRSGGNGGAAFGFSSHK</sequence>
<dbReference type="OrthoDB" id="442176at2759"/>
<dbReference type="InterPro" id="IPR017441">
    <property type="entry name" value="Protein_kinase_ATP_BS"/>
</dbReference>
<gene>
    <name evidence="15" type="ORF">MELIAE_LOCUS961</name>
</gene>
<evidence type="ECO:0000256" key="4">
    <source>
        <dbReference type="ARBA" id="ARBA00022553"/>
    </source>
</evidence>
<dbReference type="PROSITE" id="PS50011">
    <property type="entry name" value="PROTEIN_KINASE_DOM"/>
    <property type="match status" value="1"/>
</dbReference>
<dbReference type="SUPFAM" id="SSF54427">
    <property type="entry name" value="NTF2-like"/>
    <property type="match status" value="1"/>
</dbReference>
<evidence type="ECO:0000313" key="15">
    <source>
        <dbReference type="EMBL" id="CAH0546879.1"/>
    </source>
</evidence>
<feature type="region of interest" description="Disordered" evidence="13">
    <location>
        <begin position="323"/>
        <end position="394"/>
    </location>
</feature>
<dbReference type="InterPro" id="IPR008271">
    <property type="entry name" value="Ser/Thr_kinase_AS"/>
</dbReference>
<proteinExistence type="inferred from homology"/>
<feature type="domain" description="Protein kinase" evidence="14">
    <location>
        <begin position="14"/>
        <end position="272"/>
    </location>
</feature>
<dbReference type="Proteomes" id="UP001154078">
    <property type="component" value="Chromosome 1"/>
</dbReference>
<dbReference type="Pfam" id="PF00069">
    <property type="entry name" value="Pkinase"/>
    <property type="match status" value="1"/>
</dbReference>
<evidence type="ECO:0000256" key="7">
    <source>
        <dbReference type="ARBA" id="ARBA00022777"/>
    </source>
</evidence>
<evidence type="ECO:0000256" key="3">
    <source>
        <dbReference type="ARBA" id="ARBA00022527"/>
    </source>
</evidence>
<dbReference type="CDD" id="cd14086">
    <property type="entry name" value="STKc_CaMKII"/>
    <property type="match status" value="1"/>
</dbReference>
<dbReference type="InterPro" id="IPR000719">
    <property type="entry name" value="Prot_kinase_dom"/>
</dbReference>
<evidence type="ECO:0000313" key="16">
    <source>
        <dbReference type="Proteomes" id="UP001154078"/>
    </source>
</evidence>
<dbReference type="Gene3D" id="3.10.450.50">
    <property type="match status" value="1"/>
</dbReference>
<dbReference type="GO" id="GO:0007154">
    <property type="term" value="P:cell communication"/>
    <property type="evidence" value="ECO:0007669"/>
    <property type="project" value="UniProtKB-ARBA"/>
</dbReference>
<dbReference type="EMBL" id="OV121132">
    <property type="protein sequence ID" value="CAH0546879.1"/>
    <property type="molecule type" value="Genomic_DNA"/>
</dbReference>
<evidence type="ECO:0000256" key="8">
    <source>
        <dbReference type="ARBA" id="ARBA00022840"/>
    </source>
</evidence>